<keyword evidence="2" id="KW-1185">Reference proteome</keyword>
<gene>
    <name evidence="1" type="ORF">H6G94_33575</name>
</gene>
<organism evidence="1 2">
    <name type="scientific">Nostoc punctiforme FACHB-252</name>
    <dbReference type="NCBI Taxonomy" id="1357509"/>
    <lineage>
        <taxon>Bacteria</taxon>
        <taxon>Bacillati</taxon>
        <taxon>Cyanobacteriota</taxon>
        <taxon>Cyanophyceae</taxon>
        <taxon>Nostocales</taxon>
        <taxon>Nostocaceae</taxon>
        <taxon>Nostoc</taxon>
    </lineage>
</organism>
<reference evidence="1 2" key="1">
    <citation type="journal article" date="2020" name="ISME J.">
        <title>Comparative genomics reveals insights into cyanobacterial evolution and habitat adaptation.</title>
        <authorList>
            <person name="Chen M.Y."/>
            <person name="Teng W.K."/>
            <person name="Zhao L."/>
            <person name="Hu C.X."/>
            <person name="Zhou Y.K."/>
            <person name="Han B.P."/>
            <person name="Song L.R."/>
            <person name="Shu W.S."/>
        </authorList>
    </citation>
    <scope>NUCLEOTIDE SEQUENCE [LARGE SCALE GENOMIC DNA]</scope>
    <source>
        <strain evidence="1 2">FACHB-252</strain>
    </source>
</reference>
<sequence length="623" mass="73861">MINFSELQLVINEKYSFVGIDKRDSQLRLCLPKGLNLRLFNTFNSKRDLFFLLYKILRQFKDICIQKKYLPTAVDRDGVIQSSGSIQTICLPDAGDEEGNIFYSKLDAVSTILSLYEEPKILSLAYRLGLSEKIDYSKIHYFLHQAVYLNNGAAYIDVMTLPRQQVQYLSTDIVAMYCYILWEIKQQLNEEISSELQILAEDFKHRYIGAEYSLFHEEYCSLTVDILKDTLELIEHNTPFKDVDYWQLHDAIELFLYGQLSQQDEGEIWGIKNFHSVWESMCLTYLVKNVDSEHILHLDTTYLADNVVMQANSKPKIINLAGVFTINNRKLIPDAVIYSNPFTKMPVIEDFKLQKHEHDDFSYRTSFCSDLDYFKRYFLGKNRTNLRIAHEGQCRDRKHTFTELEKFYDRQDSTLIINSQLPNNFYSYWKIDLNKLDKEVLGLMERLNHIFYVALKSGVYTAKRFYEFLVDKFDAKNINNTGNYNPVKDSLLREYSINTLEESEQSHNPEREIVLTFEMFLQVTSSYLKIIDIKYLDLDYFFDETNLRKLKERSIRKQFVYEYLLQKHIEKNSNFNNLEIKSSFWLPSWQKRYQDINIDSEYLDGYINLERRNFKTIVDSYLA</sequence>
<accession>A0ABR8HKS7</accession>
<protein>
    <submittedName>
        <fullName evidence="1">Uncharacterized protein</fullName>
    </submittedName>
</protein>
<comment type="caution">
    <text evidence="1">The sequence shown here is derived from an EMBL/GenBank/DDBJ whole genome shotgun (WGS) entry which is preliminary data.</text>
</comment>
<proteinExistence type="predicted"/>
<dbReference type="RefSeq" id="WP_190952579.1">
    <property type="nucleotide sequence ID" value="NZ_JACJTC010000040.1"/>
</dbReference>
<name>A0ABR8HKS7_NOSPU</name>
<dbReference type="Proteomes" id="UP000606396">
    <property type="component" value="Unassembled WGS sequence"/>
</dbReference>
<evidence type="ECO:0000313" key="2">
    <source>
        <dbReference type="Proteomes" id="UP000606396"/>
    </source>
</evidence>
<evidence type="ECO:0000313" key="1">
    <source>
        <dbReference type="EMBL" id="MBD2616118.1"/>
    </source>
</evidence>
<dbReference type="EMBL" id="JACJTC010000040">
    <property type="protein sequence ID" value="MBD2616118.1"/>
    <property type="molecule type" value="Genomic_DNA"/>
</dbReference>